<feature type="transmembrane region" description="Helical" evidence="9">
    <location>
        <begin position="12"/>
        <end position="30"/>
    </location>
</feature>
<keyword evidence="2 8" id="KW-0645">Protease</keyword>
<sequence>MNIKVNRYYSFHTVNILKCYIIIVLLFIFIKCENLIRVDNSGIALKKKEFNLGEKINEIINRIKSPKNENQKVIDNRLIIVYSINDDKNESLTRLRLKIKNLFEKSFNGINVVDYEKLNHKDNIQEMNNGILRYLNNLKMEIIETNNSNQLVSFLKTINMQLLQFENLIIGVYLDEYIGFEEKDTRTFINSNKNLYLNNFSRRIDGNISNDYYYNDNNDNYYYSALYSKQWFHSDSKYGIKSAKMWKKISELKNKGIGNIVIAVFDSGIDFEHPDLRGKIWRNFGEYNCNDGIDDDMNGYIDDCYGWNFVNNNKIPIDDNGHGTHISGIISGIPNSIVGISGICWYCQIMVLKVLDSKIRGLLSGFVQAIDYALDKGVRISNHSYGSRSKNIELLRLAIKRSEEQGMLVIVASGNFENERNNDLVPTYPSSFRSDNIISVTSITSNGELMERATYGKKSVHVGAPGVNICSTYLNGEYRCMDGSSFSAPIVTGIAGVLLSLYPNISIYSLKDCILKGVVKIKGLPAPFMNE</sequence>
<dbReference type="InterPro" id="IPR051048">
    <property type="entry name" value="Peptidase_S8/S53_subtilisin"/>
</dbReference>
<evidence type="ECO:0000256" key="1">
    <source>
        <dbReference type="ARBA" id="ARBA00011073"/>
    </source>
</evidence>
<feature type="domain" description="Peptidase S8/S53" evidence="10">
    <location>
        <begin position="259"/>
        <end position="516"/>
    </location>
</feature>
<keyword evidence="4 8" id="KW-0720">Serine protease</keyword>
<dbReference type="GO" id="GO:0006508">
    <property type="term" value="P:proteolysis"/>
    <property type="evidence" value="ECO:0007669"/>
    <property type="project" value="UniProtKB-KW"/>
</dbReference>
<feature type="active site" description="Charge relay system" evidence="8">
    <location>
        <position position="322"/>
    </location>
</feature>
<feature type="active site" description="Charge relay system" evidence="8">
    <location>
        <position position="266"/>
    </location>
</feature>
<keyword evidence="9" id="KW-0812">Transmembrane</keyword>
<dbReference type="EC" id="3.4.21.62" evidence="7"/>
<dbReference type="InterPro" id="IPR022398">
    <property type="entry name" value="Peptidase_S8_His-AS"/>
</dbReference>
<dbReference type="CDD" id="cd07473">
    <property type="entry name" value="Peptidases_S8_Subtilisin_like"/>
    <property type="match status" value="1"/>
</dbReference>
<dbReference type="Pfam" id="PF00082">
    <property type="entry name" value="Peptidase_S8"/>
    <property type="match status" value="1"/>
</dbReference>
<dbReference type="AlphaFoldDB" id="A0AAV9Y3D5"/>
<accession>A0AAV9Y3D5</accession>
<evidence type="ECO:0000256" key="2">
    <source>
        <dbReference type="ARBA" id="ARBA00022670"/>
    </source>
</evidence>
<dbReference type="InterPro" id="IPR034204">
    <property type="entry name" value="PfSUB1-like_cat_dom"/>
</dbReference>
<dbReference type="InterPro" id="IPR036852">
    <property type="entry name" value="Peptidase_S8/S53_dom_sf"/>
</dbReference>
<name>A0AAV9Y3D5_9CRYT</name>
<dbReference type="InterPro" id="IPR000209">
    <property type="entry name" value="Peptidase_S8/S53_dom"/>
</dbReference>
<evidence type="ECO:0000256" key="4">
    <source>
        <dbReference type="ARBA" id="ARBA00022825"/>
    </source>
</evidence>
<comment type="similarity">
    <text evidence="1 8">Belongs to the peptidase S8 family.</text>
</comment>
<evidence type="ECO:0000259" key="10">
    <source>
        <dbReference type="Pfam" id="PF00082"/>
    </source>
</evidence>
<dbReference type="SUPFAM" id="SSF52743">
    <property type="entry name" value="Subtilisin-like"/>
    <property type="match status" value="1"/>
</dbReference>
<keyword evidence="12" id="KW-1185">Reference proteome</keyword>
<dbReference type="PRINTS" id="PR00723">
    <property type="entry name" value="SUBTILISIN"/>
</dbReference>
<keyword evidence="9" id="KW-0472">Membrane</keyword>
<reference evidence="11 12" key="1">
    <citation type="submission" date="2023-10" db="EMBL/GenBank/DDBJ databases">
        <title>Comparative genomics analysis reveals potential genetic determinants of host preference in Cryptosporidium xiaoi.</title>
        <authorList>
            <person name="Xiao L."/>
            <person name="Li J."/>
        </authorList>
    </citation>
    <scope>NUCLEOTIDE SEQUENCE [LARGE SCALE GENOMIC DNA]</scope>
    <source>
        <strain evidence="11 12">52996</strain>
    </source>
</reference>
<evidence type="ECO:0000313" key="12">
    <source>
        <dbReference type="Proteomes" id="UP001311799"/>
    </source>
</evidence>
<dbReference type="Gene3D" id="3.40.50.200">
    <property type="entry name" value="Peptidase S8/S53 domain"/>
    <property type="match status" value="1"/>
</dbReference>
<dbReference type="EMBL" id="JAWDEY010000002">
    <property type="protein sequence ID" value="KAK6591064.1"/>
    <property type="molecule type" value="Genomic_DNA"/>
</dbReference>
<evidence type="ECO:0000313" key="11">
    <source>
        <dbReference type="EMBL" id="KAK6591064.1"/>
    </source>
</evidence>
<dbReference type="GO" id="GO:0004252">
    <property type="term" value="F:serine-type endopeptidase activity"/>
    <property type="evidence" value="ECO:0007669"/>
    <property type="project" value="UniProtKB-UniRule"/>
</dbReference>
<evidence type="ECO:0000256" key="8">
    <source>
        <dbReference type="PROSITE-ProRule" id="PRU01240"/>
    </source>
</evidence>
<dbReference type="PROSITE" id="PS00137">
    <property type="entry name" value="SUBTILASE_HIS"/>
    <property type="match status" value="1"/>
</dbReference>
<protein>
    <recommendedName>
        <fullName evidence="7">subtilisin</fullName>
        <ecNumber evidence="7">3.4.21.62</ecNumber>
    </recommendedName>
</protein>
<keyword evidence="9" id="KW-1133">Transmembrane helix</keyword>
<dbReference type="Proteomes" id="UP001311799">
    <property type="component" value="Unassembled WGS sequence"/>
</dbReference>
<evidence type="ECO:0000256" key="3">
    <source>
        <dbReference type="ARBA" id="ARBA00022801"/>
    </source>
</evidence>
<proteinExistence type="inferred from homology"/>
<keyword evidence="5" id="KW-0865">Zymogen</keyword>
<keyword evidence="3 8" id="KW-0378">Hydrolase</keyword>
<gene>
    <name evidence="11" type="ORF">RS030_111871</name>
</gene>
<comment type="caution">
    <text evidence="11">The sequence shown here is derived from an EMBL/GenBank/DDBJ whole genome shotgun (WGS) entry which is preliminary data.</text>
</comment>
<evidence type="ECO:0000256" key="5">
    <source>
        <dbReference type="ARBA" id="ARBA00023145"/>
    </source>
</evidence>
<comment type="catalytic activity">
    <reaction evidence="6">
        <text>Hydrolysis of proteins with broad specificity for peptide bonds, and a preference for a large uncharged residue in P1. Hydrolyzes peptide amides.</text>
        <dbReference type="EC" id="3.4.21.62"/>
    </reaction>
</comment>
<dbReference type="PROSITE" id="PS51892">
    <property type="entry name" value="SUBTILASE"/>
    <property type="match status" value="1"/>
</dbReference>
<dbReference type="PANTHER" id="PTHR43399:SF4">
    <property type="entry name" value="CELL WALL-ASSOCIATED PROTEASE"/>
    <property type="match status" value="1"/>
</dbReference>
<feature type="active site" description="Charge relay system" evidence="8">
    <location>
        <position position="485"/>
    </location>
</feature>
<organism evidence="11 12">
    <name type="scientific">Cryptosporidium xiaoi</name>
    <dbReference type="NCBI Taxonomy" id="659607"/>
    <lineage>
        <taxon>Eukaryota</taxon>
        <taxon>Sar</taxon>
        <taxon>Alveolata</taxon>
        <taxon>Apicomplexa</taxon>
        <taxon>Conoidasida</taxon>
        <taxon>Coccidia</taxon>
        <taxon>Eucoccidiorida</taxon>
        <taxon>Eimeriorina</taxon>
        <taxon>Cryptosporidiidae</taxon>
        <taxon>Cryptosporidium</taxon>
    </lineage>
</organism>
<dbReference type="InterPro" id="IPR015500">
    <property type="entry name" value="Peptidase_S8_subtilisin-rel"/>
</dbReference>
<evidence type="ECO:0000256" key="9">
    <source>
        <dbReference type="SAM" id="Phobius"/>
    </source>
</evidence>
<evidence type="ECO:0000256" key="6">
    <source>
        <dbReference type="ARBA" id="ARBA00023529"/>
    </source>
</evidence>
<evidence type="ECO:0000256" key="7">
    <source>
        <dbReference type="ARBA" id="ARBA00023619"/>
    </source>
</evidence>
<dbReference type="PANTHER" id="PTHR43399">
    <property type="entry name" value="SUBTILISIN-RELATED"/>
    <property type="match status" value="1"/>
</dbReference>